<accession>A0ABY9AWD5</accession>
<dbReference type="EMBL" id="CP127363">
    <property type="protein sequence ID" value="WIY51148.1"/>
    <property type="molecule type" value="Genomic_DNA"/>
</dbReference>
<reference evidence="1 2" key="1">
    <citation type="submission" date="2023-06" db="EMBL/GenBank/DDBJ databases">
        <authorList>
            <person name="Ham H."/>
            <person name="Park D.S."/>
        </authorList>
    </citation>
    <scope>NUCLEOTIDE SEQUENCE [LARGE SCALE GENOMIC DNA]</scope>
    <source>
        <strain evidence="1 2">KACC 17005</strain>
    </source>
</reference>
<protein>
    <submittedName>
        <fullName evidence="1">Uncharacterized protein</fullName>
    </submittedName>
</protein>
<proteinExistence type="predicted"/>
<evidence type="ECO:0000313" key="1">
    <source>
        <dbReference type="EMBL" id="WIY51148.1"/>
    </source>
</evidence>
<sequence>MFNEKELAARSLGTSRDMAAHVARFRRLATGIRNIQPGLLDLTGDDRTALAEAVAVLDRAASVCGKAAKLKALGEKQHEKRVADARELVLASNFAKLRAVDDVVAFVATQASYQITQSPRIDNVYAARYFVRDLFGICLTTSLASEIARQPAPLHVTLELRWAEFLCGAPALKDRYAVTISDLLRFLASDPGATVNRV</sequence>
<organism evidence="1 2">
    <name type="scientific">Paracidovorax citrulli</name>
    <name type="common">Acidovorax citrulli</name>
    <dbReference type="NCBI Taxonomy" id="80869"/>
    <lineage>
        <taxon>Bacteria</taxon>
        <taxon>Pseudomonadati</taxon>
        <taxon>Pseudomonadota</taxon>
        <taxon>Betaproteobacteria</taxon>
        <taxon>Burkholderiales</taxon>
        <taxon>Comamonadaceae</taxon>
        <taxon>Paracidovorax</taxon>
    </lineage>
</organism>
<dbReference type="Proteomes" id="UP001242732">
    <property type="component" value="Chromosome"/>
</dbReference>
<name>A0ABY9AWD5_PARCI</name>
<evidence type="ECO:0000313" key="2">
    <source>
        <dbReference type="Proteomes" id="UP001242732"/>
    </source>
</evidence>
<gene>
    <name evidence="1" type="ORF">QRO08_11490</name>
</gene>
<keyword evidence="2" id="KW-1185">Reference proteome</keyword>
<dbReference type="RefSeq" id="WP_011795783.1">
    <property type="nucleotide sequence ID" value="NZ_CP023687.1"/>
</dbReference>